<feature type="domain" description="Neprosin PEP catalytic" evidence="2">
    <location>
        <begin position="175"/>
        <end position="431"/>
    </location>
</feature>
<evidence type="ECO:0000256" key="1">
    <source>
        <dbReference type="SAM" id="SignalP"/>
    </source>
</evidence>
<feature type="chain" id="PRO_5044816200" description="Neprosin PEP catalytic domain-containing protein" evidence="1">
    <location>
        <begin position="31"/>
        <end position="431"/>
    </location>
</feature>
<dbReference type="InterPro" id="IPR053168">
    <property type="entry name" value="Glutamic_endopeptidase"/>
</dbReference>
<dbReference type="EMBL" id="CAKOAT010079599">
    <property type="protein sequence ID" value="CAH8313511.1"/>
    <property type="molecule type" value="Genomic_DNA"/>
</dbReference>
<dbReference type="FunFam" id="3.90.1320.10:FF:000001">
    <property type="entry name" value="Putative carboxyl-terminal proteinase"/>
    <property type="match status" value="1"/>
</dbReference>
<proteinExistence type="predicted"/>
<dbReference type="InterPro" id="IPR025521">
    <property type="entry name" value="Neprosin_propep"/>
</dbReference>
<dbReference type="Pfam" id="PF03080">
    <property type="entry name" value="Neprosin"/>
    <property type="match status" value="1"/>
</dbReference>
<evidence type="ECO:0000313" key="4">
    <source>
        <dbReference type="Proteomes" id="UP001642260"/>
    </source>
</evidence>
<dbReference type="Proteomes" id="UP001642260">
    <property type="component" value="Unassembled WGS sequence"/>
</dbReference>
<dbReference type="InterPro" id="IPR004314">
    <property type="entry name" value="Neprosin"/>
</dbReference>
<dbReference type="AlphaFoldDB" id="A0ABC8J5G0"/>
<sequence length="431" mass="48674">MEVISSKRSVLLIFLVFVSLLSKNVTYVSAVNYTKPYRQVSSLRVERIHKHLNRINKPPVFTIQSPDGDVIDCVPRRKQPALDHPLLKHHKIQKAPRTMPKMMGKERSDDVKEEVASVLEGAWQMWHVNGTRCPKGTVPIRRNTMDDVLRAKSIFDFGKKRRSIRLDQRTEKPDALGTNGHEHAIAYTETSSEIYGAKATINVWDPKIEQVNEFSLSQIWILSGSFVGPDLNSIEAGWQVSPELYGDNRPRLFTYWTSDSYQATGCYNLLCSGFIQTNNKIAIGAAISPLSNFNANQFDITILIWKDPKMGNWWMGLGDKTLVGYWPAELFTHLADHATTVEWGGEVVNTRASGRHTTTQMGSGHFPDEGFGKASYFRNLEIVDSDNSLVPVHDVKILAENTECYDIKSSYSNEWGTYFYYGGPGFNPKCA</sequence>
<evidence type="ECO:0000259" key="2">
    <source>
        <dbReference type="PROSITE" id="PS52045"/>
    </source>
</evidence>
<comment type="caution">
    <text evidence="3">The sequence shown here is derived from an EMBL/GenBank/DDBJ whole genome shotgun (WGS) entry which is preliminary data.</text>
</comment>
<dbReference type="PANTHER" id="PTHR31589:SF110">
    <property type="entry name" value="PROTEIN, PUTATIVE (DUF239)-RELATED"/>
    <property type="match status" value="1"/>
</dbReference>
<keyword evidence="4" id="KW-1185">Reference proteome</keyword>
<protein>
    <recommendedName>
        <fullName evidence="2">Neprosin PEP catalytic domain-containing protein</fullName>
    </recommendedName>
</protein>
<accession>A0ABC8J5G0</accession>
<keyword evidence="1" id="KW-0732">Signal</keyword>
<evidence type="ECO:0000313" key="3">
    <source>
        <dbReference type="EMBL" id="CAH8313511.1"/>
    </source>
</evidence>
<feature type="signal peptide" evidence="1">
    <location>
        <begin position="1"/>
        <end position="30"/>
    </location>
</feature>
<reference evidence="3 4" key="1">
    <citation type="submission" date="2022-03" db="EMBL/GenBank/DDBJ databases">
        <authorList>
            <person name="Macdonald S."/>
            <person name="Ahmed S."/>
            <person name="Newling K."/>
        </authorList>
    </citation>
    <scope>NUCLEOTIDE SEQUENCE [LARGE SCALE GENOMIC DNA]</scope>
</reference>
<dbReference type="PANTHER" id="PTHR31589">
    <property type="entry name" value="PROTEIN, PUTATIVE (DUF239)-RELATED-RELATED"/>
    <property type="match status" value="1"/>
</dbReference>
<dbReference type="PROSITE" id="PS52045">
    <property type="entry name" value="NEPROSIN_PEP_CD"/>
    <property type="match status" value="1"/>
</dbReference>
<gene>
    <name evidence="3" type="ORF">ERUC_LOCUS6909</name>
</gene>
<organism evidence="3 4">
    <name type="scientific">Eruca vesicaria subsp. sativa</name>
    <name type="common">Garden rocket</name>
    <name type="synonym">Eruca sativa</name>
    <dbReference type="NCBI Taxonomy" id="29727"/>
    <lineage>
        <taxon>Eukaryota</taxon>
        <taxon>Viridiplantae</taxon>
        <taxon>Streptophyta</taxon>
        <taxon>Embryophyta</taxon>
        <taxon>Tracheophyta</taxon>
        <taxon>Spermatophyta</taxon>
        <taxon>Magnoliopsida</taxon>
        <taxon>eudicotyledons</taxon>
        <taxon>Gunneridae</taxon>
        <taxon>Pentapetalae</taxon>
        <taxon>rosids</taxon>
        <taxon>malvids</taxon>
        <taxon>Brassicales</taxon>
        <taxon>Brassicaceae</taxon>
        <taxon>Brassiceae</taxon>
        <taxon>Eruca</taxon>
    </lineage>
</organism>
<dbReference type="Pfam" id="PF14365">
    <property type="entry name" value="Neprosin_AP"/>
    <property type="match status" value="1"/>
</dbReference>
<dbReference type="Gene3D" id="3.90.1320.10">
    <property type="entry name" value="Outer-capsid protein sigma 3, large lobe"/>
    <property type="match status" value="1"/>
</dbReference>
<name>A0ABC8J5G0_ERUVS</name>